<keyword evidence="5" id="KW-1185">Reference proteome</keyword>
<dbReference type="PANTHER" id="PTHR46428">
    <property type="entry name" value="KELCH DOMAIN-CONTAINING PROTEIN 10"/>
    <property type="match status" value="1"/>
</dbReference>
<dbReference type="Proteomes" id="UP001231518">
    <property type="component" value="Chromosome 15"/>
</dbReference>
<keyword evidence="3" id="KW-1133">Transmembrane helix</keyword>
<proteinExistence type="predicted"/>
<evidence type="ECO:0000256" key="1">
    <source>
        <dbReference type="ARBA" id="ARBA00022441"/>
    </source>
</evidence>
<dbReference type="Pfam" id="PF24681">
    <property type="entry name" value="Kelch_KLHDC2_KLHL20_DRC7"/>
    <property type="match status" value="1"/>
</dbReference>
<keyword evidence="1" id="KW-0880">Kelch repeat</keyword>
<dbReference type="EMBL" id="JARGEI010000012">
    <property type="protein sequence ID" value="KAJ8722555.1"/>
    <property type="molecule type" value="Genomic_DNA"/>
</dbReference>
<dbReference type="GO" id="GO:0032874">
    <property type="term" value="P:positive regulation of stress-activated MAPK cascade"/>
    <property type="evidence" value="ECO:0007669"/>
    <property type="project" value="TreeGrafter"/>
</dbReference>
<dbReference type="PANTHER" id="PTHR46428:SF1">
    <property type="entry name" value="KELCH DOMAIN-CONTAINING PROTEIN 10"/>
    <property type="match status" value="1"/>
</dbReference>
<dbReference type="SUPFAM" id="SSF117281">
    <property type="entry name" value="Kelch motif"/>
    <property type="match status" value="1"/>
</dbReference>
<accession>A0AAD7YNX2</accession>
<evidence type="ECO:0000256" key="2">
    <source>
        <dbReference type="ARBA" id="ARBA00022737"/>
    </source>
</evidence>
<dbReference type="InterPro" id="IPR052125">
    <property type="entry name" value="KLHDC10"/>
</dbReference>
<evidence type="ECO:0008006" key="6">
    <source>
        <dbReference type="Google" id="ProtNLM"/>
    </source>
</evidence>
<gene>
    <name evidence="4" type="ORF">PYW07_003735</name>
</gene>
<protein>
    <recommendedName>
        <fullName evidence="6">Kelch domain-containing protein 10</fullName>
    </recommendedName>
</protein>
<sequence length="437" mass="49639">MNPIKEFIRFVVKCIFTIVNGICLILCHFCNKFNTCSTNIMTSKRKDYIFEPFKVTEVRCRGFESPRPRSGHRIACDDSNIYCFGGYNPSLPLTNIQRDNPTWTPARPLFKELWSFSIASRKWKQHRVIENMPEELASNAMCMNGRYLMIFGGTGAPFGNKCSNDVIVWRTCNEDAKLQILDVTGTRPPGQYGQAILCHDGCFYTVGGTNGFAYNCDIYRLDLRTLVWEPIFVGTGQEGEPLGRYRHEIARVGNKLYIIGGGTGEWAFELMEIPMFDFENNTWTILTPKADDIEKDTVAPLPRKCHSAVQIDSPDGPQVFVAGGSDGNSVFEDIWRLNITDLQWTLMQKTVLPHPLYFHSSAVTSSGCMYVFGGIEPKEDATSRNNILYKVWLCLPKLSEMCWEALLHFHPNLDQVDGRSLLNIGIPSHFVQRLHMQ</sequence>
<keyword evidence="3" id="KW-0812">Transmembrane</keyword>
<keyword evidence="3" id="KW-0472">Membrane</keyword>
<evidence type="ECO:0000256" key="3">
    <source>
        <dbReference type="SAM" id="Phobius"/>
    </source>
</evidence>
<dbReference type="AlphaFoldDB" id="A0AAD7YNX2"/>
<evidence type="ECO:0000313" key="5">
    <source>
        <dbReference type="Proteomes" id="UP001231518"/>
    </source>
</evidence>
<organism evidence="4 5">
    <name type="scientific">Mythimna separata</name>
    <name type="common">Oriental armyworm</name>
    <name type="synonym">Pseudaletia separata</name>
    <dbReference type="NCBI Taxonomy" id="271217"/>
    <lineage>
        <taxon>Eukaryota</taxon>
        <taxon>Metazoa</taxon>
        <taxon>Ecdysozoa</taxon>
        <taxon>Arthropoda</taxon>
        <taxon>Hexapoda</taxon>
        <taxon>Insecta</taxon>
        <taxon>Pterygota</taxon>
        <taxon>Neoptera</taxon>
        <taxon>Endopterygota</taxon>
        <taxon>Lepidoptera</taxon>
        <taxon>Glossata</taxon>
        <taxon>Ditrysia</taxon>
        <taxon>Noctuoidea</taxon>
        <taxon>Noctuidae</taxon>
        <taxon>Noctuinae</taxon>
        <taxon>Hadenini</taxon>
        <taxon>Mythimna</taxon>
    </lineage>
</organism>
<comment type="caution">
    <text evidence="4">The sequence shown here is derived from an EMBL/GenBank/DDBJ whole genome shotgun (WGS) entry which is preliminary data.</text>
</comment>
<reference evidence="4" key="1">
    <citation type="submission" date="2023-03" db="EMBL/GenBank/DDBJ databases">
        <title>Chromosome-level genomes of two armyworms, Mythimna separata and Mythimna loreyi, provide insights into the biosynthesis and reception of sex pheromones.</title>
        <authorList>
            <person name="Zhao H."/>
        </authorList>
    </citation>
    <scope>NUCLEOTIDE SEQUENCE</scope>
    <source>
        <strain evidence="4">BeijingLab</strain>
        <tissue evidence="4">Pupa</tissue>
    </source>
</reference>
<dbReference type="SUPFAM" id="SSF50965">
    <property type="entry name" value="Galactose oxidase, central domain"/>
    <property type="match status" value="1"/>
</dbReference>
<evidence type="ECO:0000313" key="4">
    <source>
        <dbReference type="EMBL" id="KAJ8722555.1"/>
    </source>
</evidence>
<name>A0AAD7YNX2_MYTSE</name>
<dbReference type="InterPro" id="IPR011043">
    <property type="entry name" value="Gal_Oxase/kelch_b-propeller"/>
</dbReference>
<dbReference type="Gene3D" id="2.120.10.80">
    <property type="entry name" value="Kelch-type beta propeller"/>
    <property type="match status" value="2"/>
</dbReference>
<keyword evidence="2" id="KW-0677">Repeat</keyword>
<dbReference type="InterPro" id="IPR015915">
    <property type="entry name" value="Kelch-typ_b-propeller"/>
</dbReference>
<feature type="transmembrane region" description="Helical" evidence="3">
    <location>
        <begin position="7"/>
        <end position="29"/>
    </location>
</feature>